<dbReference type="Proteomes" id="UP000367750">
    <property type="component" value="Unassembled WGS sequence"/>
</dbReference>
<comment type="caution">
    <text evidence="2">The sequence shown here is derived from an EMBL/GenBank/DDBJ whole genome shotgun (WGS) entry which is preliminary data.</text>
</comment>
<evidence type="ECO:0000313" key="2">
    <source>
        <dbReference type="EMBL" id="KAA9002387.1"/>
    </source>
</evidence>
<organism evidence="2 3">
    <name type="scientific">Paenibacillus spiritus</name>
    <dbReference type="NCBI Taxonomy" id="2496557"/>
    <lineage>
        <taxon>Bacteria</taxon>
        <taxon>Bacillati</taxon>
        <taxon>Bacillota</taxon>
        <taxon>Bacilli</taxon>
        <taxon>Bacillales</taxon>
        <taxon>Paenibacillaceae</taxon>
        <taxon>Paenibacillus</taxon>
    </lineage>
</organism>
<dbReference type="AlphaFoldDB" id="A0A5J5G5E8"/>
<keyword evidence="3" id="KW-1185">Reference proteome</keyword>
<name>A0A5J5G5E8_9BACL</name>
<gene>
    <name evidence="2" type="ORF">F4V43_13275</name>
</gene>
<evidence type="ECO:0000313" key="3">
    <source>
        <dbReference type="Proteomes" id="UP000367750"/>
    </source>
</evidence>
<sequence length="146" mass="16579">MNDDFNRKEKFDIYQLEWFLPSPSKPVFSISVSNEKGFCLNSKLYEFIPKQLTIGISSDGKNIGLLGIAEKGYHVLKNGKIKDLELVKVIEKRGISFPASYTVEKKDDLWFATLVPPKQVPLTPQNTPKKPRKSGLRNMLPNKAIQ</sequence>
<dbReference type="OrthoDB" id="2606811at2"/>
<feature type="region of interest" description="Disordered" evidence="1">
    <location>
        <begin position="120"/>
        <end position="146"/>
    </location>
</feature>
<reference evidence="2 3" key="1">
    <citation type="submission" date="2019-09" db="EMBL/GenBank/DDBJ databases">
        <title>Bacillus ochoae sp. nov., Paenibacillus whitsoniae sp. nov., Paenibacillus spiritus sp. nov. Isolated from the Mars Exploration Rover during spacecraft assembly.</title>
        <authorList>
            <person name="Seuylemezian A."/>
            <person name="Vaishampayan P."/>
        </authorList>
    </citation>
    <scope>NUCLEOTIDE SEQUENCE [LARGE SCALE GENOMIC DNA]</scope>
    <source>
        <strain evidence="2 3">MER_111</strain>
    </source>
</reference>
<dbReference type="EMBL" id="VYKK01000017">
    <property type="protein sequence ID" value="KAA9002387.1"/>
    <property type="molecule type" value="Genomic_DNA"/>
</dbReference>
<proteinExistence type="predicted"/>
<protein>
    <submittedName>
        <fullName evidence="2">Uncharacterized protein</fullName>
    </submittedName>
</protein>
<evidence type="ECO:0000256" key="1">
    <source>
        <dbReference type="SAM" id="MobiDB-lite"/>
    </source>
</evidence>
<dbReference type="RefSeq" id="WP_150458732.1">
    <property type="nucleotide sequence ID" value="NZ_VYKK01000017.1"/>
</dbReference>
<accession>A0A5J5G5E8</accession>